<evidence type="ECO:0008006" key="5">
    <source>
        <dbReference type="Google" id="ProtNLM"/>
    </source>
</evidence>
<feature type="compositionally biased region" description="Low complexity" evidence="1">
    <location>
        <begin position="1"/>
        <end position="18"/>
    </location>
</feature>
<name>A0A5C6F5C0_9BACT</name>
<dbReference type="RefSeq" id="WP_186775495.1">
    <property type="nucleotide sequence ID" value="NZ_SJPW01000003.1"/>
</dbReference>
<keyword evidence="4" id="KW-1185">Reference proteome</keyword>
<dbReference type="Proteomes" id="UP000318288">
    <property type="component" value="Unassembled WGS sequence"/>
</dbReference>
<keyword evidence="2" id="KW-0812">Transmembrane</keyword>
<sequence>MSMNPNNPFDANPNAPGNSAAYGQTPPKKSNAKFWLLGCGLTGLIGMLVCCGGGLFVTQMGMSMMAGEFQKQLDGNPVIVEHIGDINSMSMSFSDTITAAQNADGGSEELAFTIEGTKGSGVVMIQQDKSGDGMTMSSATLVMADGQRYPIELAQSSGEEFNMDEMFDAGELPVQVE</sequence>
<dbReference type="InterPro" id="IPR014807">
    <property type="entry name" value="Coa1"/>
</dbReference>
<evidence type="ECO:0000256" key="1">
    <source>
        <dbReference type="SAM" id="MobiDB-lite"/>
    </source>
</evidence>
<dbReference type="EMBL" id="SJPW01000003">
    <property type="protein sequence ID" value="TWU56548.1"/>
    <property type="molecule type" value="Genomic_DNA"/>
</dbReference>
<feature type="transmembrane region" description="Helical" evidence="2">
    <location>
        <begin position="34"/>
        <end position="57"/>
    </location>
</feature>
<accession>A0A5C6F5C0</accession>
<keyword evidence="2" id="KW-1133">Transmembrane helix</keyword>
<feature type="region of interest" description="Disordered" evidence="1">
    <location>
        <begin position="1"/>
        <end position="24"/>
    </location>
</feature>
<comment type="caution">
    <text evidence="3">The sequence shown here is derived from an EMBL/GenBank/DDBJ whole genome shotgun (WGS) entry which is preliminary data.</text>
</comment>
<proteinExistence type="predicted"/>
<evidence type="ECO:0000313" key="4">
    <source>
        <dbReference type="Proteomes" id="UP000318288"/>
    </source>
</evidence>
<evidence type="ECO:0000256" key="2">
    <source>
        <dbReference type="SAM" id="Phobius"/>
    </source>
</evidence>
<evidence type="ECO:0000313" key="3">
    <source>
        <dbReference type="EMBL" id="TWU56548.1"/>
    </source>
</evidence>
<organism evidence="3 4">
    <name type="scientific">Rubripirellula tenax</name>
    <dbReference type="NCBI Taxonomy" id="2528015"/>
    <lineage>
        <taxon>Bacteria</taxon>
        <taxon>Pseudomonadati</taxon>
        <taxon>Planctomycetota</taxon>
        <taxon>Planctomycetia</taxon>
        <taxon>Pirellulales</taxon>
        <taxon>Pirellulaceae</taxon>
        <taxon>Rubripirellula</taxon>
    </lineage>
</organism>
<dbReference type="AlphaFoldDB" id="A0A5C6F5C0"/>
<protein>
    <recommendedName>
        <fullName evidence="5">Cytochrome oxidase complex assembly protein 1</fullName>
    </recommendedName>
</protein>
<gene>
    <name evidence="3" type="ORF">Poly51_24590</name>
</gene>
<dbReference type="Pfam" id="PF08695">
    <property type="entry name" value="Coa1"/>
    <property type="match status" value="1"/>
</dbReference>
<keyword evidence="2" id="KW-0472">Membrane</keyword>
<reference evidence="3 4" key="1">
    <citation type="submission" date="2019-02" db="EMBL/GenBank/DDBJ databases">
        <title>Deep-cultivation of Planctomycetes and their phenomic and genomic characterization uncovers novel biology.</title>
        <authorList>
            <person name="Wiegand S."/>
            <person name="Jogler M."/>
            <person name="Boedeker C."/>
            <person name="Pinto D."/>
            <person name="Vollmers J."/>
            <person name="Rivas-Marin E."/>
            <person name="Kohn T."/>
            <person name="Peeters S.H."/>
            <person name="Heuer A."/>
            <person name="Rast P."/>
            <person name="Oberbeckmann S."/>
            <person name="Bunk B."/>
            <person name="Jeske O."/>
            <person name="Meyerdierks A."/>
            <person name="Storesund J.E."/>
            <person name="Kallscheuer N."/>
            <person name="Luecker S."/>
            <person name="Lage O.M."/>
            <person name="Pohl T."/>
            <person name="Merkel B.J."/>
            <person name="Hornburger P."/>
            <person name="Mueller R.-W."/>
            <person name="Bruemmer F."/>
            <person name="Labrenz M."/>
            <person name="Spormann A.M."/>
            <person name="Op Den Camp H."/>
            <person name="Overmann J."/>
            <person name="Amann R."/>
            <person name="Jetten M.S.M."/>
            <person name="Mascher T."/>
            <person name="Medema M.H."/>
            <person name="Devos D.P."/>
            <person name="Kaster A.-K."/>
            <person name="Ovreas L."/>
            <person name="Rohde M."/>
            <person name="Galperin M.Y."/>
            <person name="Jogler C."/>
        </authorList>
    </citation>
    <scope>NUCLEOTIDE SEQUENCE [LARGE SCALE GENOMIC DNA]</scope>
    <source>
        <strain evidence="3 4">Poly51</strain>
    </source>
</reference>